<dbReference type="GO" id="GO:0005737">
    <property type="term" value="C:cytoplasm"/>
    <property type="evidence" value="ECO:0007669"/>
    <property type="project" value="TreeGrafter"/>
</dbReference>
<sequence length="214" mass="25091">MKPTATLYVCSDWKTSALVLPVLEKRFLVQNRITWEREKERGARRNWKNNTEDIWFCINSENYYFDVDAVKLKRKVLAPYRVNGDPKDWKREGDGNFRLTHPSNIWTDLTVPFWSMSENTPHPTQKPEKLFAKLILASSRKGDFVFDPFLGSGTSAVVAEKLCRRWCGIDINMEYLCWARKRISAVRWDSAIQGYKDGVFWERNSSPQQKGYPK</sequence>
<dbReference type="SUPFAM" id="SSF53335">
    <property type="entry name" value="S-adenosyl-L-methionine-dependent methyltransferases"/>
    <property type="match status" value="1"/>
</dbReference>
<evidence type="ECO:0000256" key="1">
    <source>
        <dbReference type="ARBA" id="ARBA00022603"/>
    </source>
</evidence>
<dbReference type="PANTHER" id="PTHR13370">
    <property type="entry name" value="RNA METHYLASE-RELATED"/>
    <property type="match status" value="1"/>
</dbReference>
<dbReference type="PRINTS" id="PR00508">
    <property type="entry name" value="S21N4MTFRASE"/>
</dbReference>
<reference evidence="6" key="1">
    <citation type="submission" date="2016-02" db="EMBL/GenBank/DDBJ databases">
        <authorList>
            <person name="liu f."/>
        </authorList>
    </citation>
    <scope>NUCLEOTIDE SEQUENCE [LARGE SCALE GENOMIC DNA]</scope>
</reference>
<gene>
    <name evidence="5" type="ORF">FLM9_1508</name>
</gene>
<protein>
    <recommendedName>
        <fullName evidence="3">Methyltransferase</fullName>
        <ecNumber evidence="3">2.1.1.-</ecNumber>
    </recommendedName>
</protein>
<evidence type="ECO:0000259" key="4">
    <source>
        <dbReference type="Pfam" id="PF01555"/>
    </source>
</evidence>
<dbReference type="GO" id="GO:0032259">
    <property type="term" value="P:methylation"/>
    <property type="evidence" value="ECO:0007669"/>
    <property type="project" value="UniProtKB-KW"/>
</dbReference>
<evidence type="ECO:0000256" key="2">
    <source>
        <dbReference type="ARBA" id="ARBA00022679"/>
    </source>
</evidence>
<keyword evidence="1 5" id="KW-0489">Methyltransferase</keyword>
<dbReference type="GO" id="GO:0008170">
    <property type="term" value="F:N-methyltransferase activity"/>
    <property type="evidence" value="ECO:0007669"/>
    <property type="project" value="InterPro"/>
</dbReference>
<dbReference type="Gene3D" id="3.40.50.150">
    <property type="entry name" value="Vaccinia Virus protein VP39"/>
    <property type="match status" value="1"/>
</dbReference>
<dbReference type="AlphaFoldDB" id="A0A170TFC9"/>
<accession>A0A170TFC9</accession>
<dbReference type="Pfam" id="PF01555">
    <property type="entry name" value="N6_N4_Mtase"/>
    <property type="match status" value="1"/>
</dbReference>
<organism evidence="5 6">
    <name type="scientific">Candidatus Synechococcus spongiarum</name>
    <dbReference type="NCBI Taxonomy" id="431041"/>
    <lineage>
        <taxon>Bacteria</taxon>
        <taxon>Bacillati</taxon>
        <taxon>Cyanobacteriota</taxon>
        <taxon>Cyanophyceae</taxon>
        <taxon>Synechococcales</taxon>
        <taxon>Synechococcaceae</taxon>
        <taxon>Synechococcus</taxon>
    </lineage>
</organism>
<dbReference type="EMBL" id="FITM01000161">
    <property type="protein sequence ID" value="CZB22422.1"/>
    <property type="molecule type" value="Genomic_DNA"/>
</dbReference>
<proteinExistence type="inferred from homology"/>
<keyword evidence="2 5" id="KW-0808">Transferase</keyword>
<dbReference type="InterPro" id="IPR002941">
    <property type="entry name" value="DNA_methylase_N4/N6"/>
</dbReference>
<dbReference type="EC" id="2.1.1.-" evidence="3"/>
<dbReference type="GO" id="GO:0003677">
    <property type="term" value="F:DNA binding"/>
    <property type="evidence" value="ECO:0007669"/>
    <property type="project" value="InterPro"/>
</dbReference>
<evidence type="ECO:0000313" key="5">
    <source>
        <dbReference type="EMBL" id="CZB22422.1"/>
    </source>
</evidence>
<evidence type="ECO:0000256" key="3">
    <source>
        <dbReference type="RuleBase" id="RU362026"/>
    </source>
</evidence>
<feature type="domain" description="DNA methylase N-4/N-6" evidence="4">
    <location>
        <begin position="1"/>
        <end position="176"/>
    </location>
</feature>
<evidence type="ECO:0000313" key="6">
    <source>
        <dbReference type="Proteomes" id="UP000182631"/>
    </source>
</evidence>
<dbReference type="InterPro" id="IPR001091">
    <property type="entry name" value="RM_Methyltransferase"/>
</dbReference>
<comment type="similarity">
    <text evidence="3">Belongs to the N(4)/N(6)-methyltransferase family.</text>
</comment>
<name>A0A170TFC9_9SYNE</name>
<dbReference type="InterPro" id="IPR029063">
    <property type="entry name" value="SAM-dependent_MTases_sf"/>
</dbReference>
<dbReference type="Proteomes" id="UP000182631">
    <property type="component" value="Unassembled WGS sequence"/>
</dbReference>
<dbReference type="PANTHER" id="PTHR13370:SF24">
    <property type="entry name" value="TYPE III RESTRICTION-MODIFICATION ENZYME STYLTI MOD SUBUNIT"/>
    <property type="match status" value="1"/>
</dbReference>
<keyword evidence="6" id="KW-1185">Reference proteome</keyword>
<dbReference type="REBASE" id="177066">
    <property type="entry name" value="M.Sspm9ORF1508P"/>
</dbReference>